<name>A0AAW5R139_9HYPH</name>
<keyword evidence="2 4" id="KW-0378">Hydrolase</keyword>
<evidence type="ECO:0000256" key="2">
    <source>
        <dbReference type="ARBA" id="ARBA00022801"/>
    </source>
</evidence>
<evidence type="ECO:0000256" key="5">
    <source>
        <dbReference type="SAM" id="SignalP"/>
    </source>
</evidence>
<evidence type="ECO:0000313" key="7">
    <source>
        <dbReference type="EMBL" id="MCT8972388.1"/>
    </source>
</evidence>
<dbReference type="Gene3D" id="3.20.20.80">
    <property type="entry name" value="Glycosidases"/>
    <property type="match status" value="1"/>
</dbReference>
<evidence type="ECO:0000313" key="8">
    <source>
        <dbReference type="Proteomes" id="UP001320898"/>
    </source>
</evidence>
<keyword evidence="3 4" id="KW-0326">Glycosidase</keyword>
<comment type="caution">
    <text evidence="7">The sequence shown here is derived from an EMBL/GenBank/DDBJ whole genome shotgun (WGS) entry which is preliminary data.</text>
</comment>
<dbReference type="PANTHER" id="PTHR40079:SF4">
    <property type="entry name" value="GH26 DOMAIN-CONTAINING PROTEIN-RELATED"/>
    <property type="match status" value="1"/>
</dbReference>
<dbReference type="SUPFAM" id="SSF51445">
    <property type="entry name" value="(Trans)glycosidases"/>
    <property type="match status" value="1"/>
</dbReference>
<dbReference type="PANTHER" id="PTHR40079">
    <property type="entry name" value="MANNAN ENDO-1,4-BETA-MANNOSIDASE E-RELATED"/>
    <property type="match status" value="1"/>
</dbReference>
<dbReference type="PROSITE" id="PS51764">
    <property type="entry name" value="GH26"/>
    <property type="match status" value="1"/>
</dbReference>
<feature type="chain" id="PRO_5043566016" evidence="5">
    <location>
        <begin position="38"/>
        <end position="334"/>
    </location>
</feature>
<protein>
    <submittedName>
        <fullName evidence="7">Beta-mannosidase</fullName>
    </submittedName>
</protein>
<feature type="active site" description="Nucleophile" evidence="4">
    <location>
        <position position="267"/>
    </location>
</feature>
<evidence type="ECO:0000256" key="3">
    <source>
        <dbReference type="ARBA" id="ARBA00023295"/>
    </source>
</evidence>
<keyword evidence="8" id="KW-1185">Reference proteome</keyword>
<gene>
    <name evidence="7" type="ORF">MUB46_11020</name>
</gene>
<proteinExistence type="inferred from homology"/>
<dbReference type="InterPro" id="IPR017853">
    <property type="entry name" value="GH"/>
</dbReference>
<sequence>MKSLIRYRYRYRYLWRRAALMGAAVLLCAAAPGLAHAAKAVTLASADVSAAQAEAAGPTDLQVGIYDPDGAFADASRVQIEHVFMPWQNIDLASLDVADRYAADRGRTLLLTVEPWSWSPLEPVFPDELREGLLSGRYDDRIGELCGRIAKLRSPVTVRWAHEMDLKNGRYPWSDWRPSDYVAAYRHFVDLCREKAPDLTFMWSPRGEFDLGLYYPGDDYVDEIGLSVFGYQAYDQVANGHERDLTELLKPSYDRAVKFGKPIYISEFGCAGDVAYMERCNDFSAATLKQFPLLEGVVYYSAVEPGQWPAVYGKPDWRVVPGSGPGSGLLAGPN</sequence>
<dbReference type="InterPro" id="IPR022790">
    <property type="entry name" value="GH26_dom"/>
</dbReference>
<feature type="active site" description="Proton donor" evidence="4">
    <location>
        <position position="163"/>
    </location>
</feature>
<dbReference type="RefSeq" id="WP_261615950.1">
    <property type="nucleotide sequence ID" value="NZ_JALIDZ010000004.1"/>
</dbReference>
<evidence type="ECO:0000259" key="6">
    <source>
        <dbReference type="PROSITE" id="PS51764"/>
    </source>
</evidence>
<dbReference type="EMBL" id="JALIDZ010000004">
    <property type="protein sequence ID" value="MCT8972388.1"/>
    <property type="molecule type" value="Genomic_DNA"/>
</dbReference>
<dbReference type="Proteomes" id="UP001320898">
    <property type="component" value="Unassembled WGS sequence"/>
</dbReference>
<comment type="similarity">
    <text evidence="1 4">Belongs to the glycosyl hydrolase 26 family.</text>
</comment>
<accession>A0AAW5R139</accession>
<evidence type="ECO:0000256" key="1">
    <source>
        <dbReference type="ARBA" id="ARBA00007754"/>
    </source>
</evidence>
<feature type="domain" description="GH26" evidence="6">
    <location>
        <begin position="5"/>
        <end position="323"/>
    </location>
</feature>
<dbReference type="GO" id="GO:0016985">
    <property type="term" value="F:mannan endo-1,4-beta-mannosidase activity"/>
    <property type="evidence" value="ECO:0007669"/>
    <property type="project" value="InterPro"/>
</dbReference>
<keyword evidence="5" id="KW-0732">Signal</keyword>
<feature type="signal peptide" evidence="5">
    <location>
        <begin position="1"/>
        <end position="37"/>
    </location>
</feature>
<dbReference type="InterPro" id="IPR000805">
    <property type="entry name" value="Glyco_hydro_26"/>
</dbReference>
<dbReference type="AlphaFoldDB" id="A0AAW5R139"/>
<reference evidence="7 8" key="1">
    <citation type="submission" date="2022-04" db="EMBL/GenBank/DDBJ databases">
        <authorList>
            <person name="Ye Y.-Q."/>
            <person name="Du Z.-J."/>
        </authorList>
    </citation>
    <scope>NUCLEOTIDE SEQUENCE [LARGE SCALE GENOMIC DNA]</scope>
    <source>
        <strain evidence="7 8">A6E488</strain>
    </source>
</reference>
<evidence type="ECO:0000256" key="4">
    <source>
        <dbReference type="PROSITE-ProRule" id="PRU01100"/>
    </source>
</evidence>
<organism evidence="7 8">
    <name type="scientific">Microbaculum marinisediminis</name>
    <dbReference type="NCBI Taxonomy" id="2931392"/>
    <lineage>
        <taxon>Bacteria</taxon>
        <taxon>Pseudomonadati</taxon>
        <taxon>Pseudomonadota</taxon>
        <taxon>Alphaproteobacteria</taxon>
        <taxon>Hyphomicrobiales</taxon>
        <taxon>Tepidamorphaceae</taxon>
        <taxon>Microbaculum</taxon>
    </lineage>
</organism>
<dbReference type="GO" id="GO:0006080">
    <property type="term" value="P:substituted mannan metabolic process"/>
    <property type="evidence" value="ECO:0007669"/>
    <property type="project" value="InterPro"/>
</dbReference>
<dbReference type="Pfam" id="PF02156">
    <property type="entry name" value="Glyco_hydro_26"/>
    <property type="match status" value="1"/>
</dbReference>